<evidence type="ECO:0000256" key="2">
    <source>
        <dbReference type="SAM" id="SignalP"/>
    </source>
</evidence>
<feature type="chain" id="PRO_5040316227" evidence="2">
    <location>
        <begin position="20"/>
        <end position="337"/>
    </location>
</feature>
<reference evidence="3" key="2">
    <citation type="submission" date="2021-10" db="EMBL/GenBank/DDBJ databases">
        <title>Phylogenomics reveals ancestral predisposition of the termite-cultivated fungus Termitomyces towards a domesticated lifestyle.</title>
        <authorList>
            <person name="Auxier B."/>
            <person name="Grum-Grzhimaylo A."/>
            <person name="Cardenas M.E."/>
            <person name="Lodge J.D."/>
            <person name="Laessoe T."/>
            <person name="Pedersen O."/>
            <person name="Smith M.E."/>
            <person name="Kuyper T.W."/>
            <person name="Franco-Molano E.A."/>
            <person name="Baroni T.J."/>
            <person name="Aanen D.K."/>
        </authorList>
    </citation>
    <scope>NUCLEOTIDE SEQUENCE</scope>
    <source>
        <strain evidence="3">D49</strain>
    </source>
</reference>
<dbReference type="EMBL" id="JABCKI010005787">
    <property type="protein sequence ID" value="KAG5638028.1"/>
    <property type="molecule type" value="Genomic_DNA"/>
</dbReference>
<accession>A0A9P7FX96</accession>
<dbReference type="OrthoDB" id="2798046at2759"/>
<keyword evidence="4" id="KW-1185">Reference proteome</keyword>
<evidence type="ECO:0000256" key="1">
    <source>
        <dbReference type="SAM" id="MobiDB-lite"/>
    </source>
</evidence>
<organism evidence="3 4">
    <name type="scientific">Sphagnurus paluster</name>
    <dbReference type="NCBI Taxonomy" id="117069"/>
    <lineage>
        <taxon>Eukaryota</taxon>
        <taxon>Fungi</taxon>
        <taxon>Dikarya</taxon>
        <taxon>Basidiomycota</taxon>
        <taxon>Agaricomycotina</taxon>
        <taxon>Agaricomycetes</taxon>
        <taxon>Agaricomycetidae</taxon>
        <taxon>Agaricales</taxon>
        <taxon>Tricholomatineae</taxon>
        <taxon>Lyophyllaceae</taxon>
        <taxon>Sphagnurus</taxon>
    </lineage>
</organism>
<feature type="compositionally biased region" description="Basic and acidic residues" evidence="1">
    <location>
        <begin position="154"/>
        <end position="172"/>
    </location>
</feature>
<feature type="signal peptide" evidence="2">
    <location>
        <begin position="1"/>
        <end position="19"/>
    </location>
</feature>
<dbReference type="Proteomes" id="UP000717328">
    <property type="component" value="Unassembled WGS sequence"/>
</dbReference>
<feature type="region of interest" description="Disordered" evidence="1">
    <location>
        <begin position="143"/>
        <end position="172"/>
    </location>
</feature>
<dbReference type="AlphaFoldDB" id="A0A9P7FX96"/>
<evidence type="ECO:0000313" key="3">
    <source>
        <dbReference type="EMBL" id="KAG5638028.1"/>
    </source>
</evidence>
<proteinExistence type="predicted"/>
<gene>
    <name evidence="3" type="ORF">H0H81_002229</name>
</gene>
<evidence type="ECO:0000313" key="4">
    <source>
        <dbReference type="Proteomes" id="UP000717328"/>
    </source>
</evidence>
<reference evidence="3" key="1">
    <citation type="submission" date="2021-02" db="EMBL/GenBank/DDBJ databases">
        <authorList>
            <person name="Nieuwenhuis M."/>
            <person name="Van De Peppel L.J.J."/>
        </authorList>
    </citation>
    <scope>NUCLEOTIDE SEQUENCE</scope>
    <source>
        <strain evidence="3">D49</strain>
    </source>
</reference>
<keyword evidence="2" id="KW-0732">Signal</keyword>
<protein>
    <submittedName>
        <fullName evidence="3">Uncharacterized protein</fullName>
    </submittedName>
</protein>
<comment type="caution">
    <text evidence="3">The sequence shown here is derived from an EMBL/GenBank/DDBJ whole genome shotgun (WGS) entry which is preliminary data.</text>
</comment>
<sequence>MLLLLLQLVVALFRLRLRAIRVGLFSLSLYGVSYSDTASTSHIHIALHWARAFFTMTLYDCDYIDAEHQVSLSSLHVSLNFLPRSPNTFISAAMHDFRIRIYTSARTPEWIQLLRDNLVGTVLNGAYLRLDDIKTKIIFSTAMPESPSSDSDSDGEHEHKYNHDVDPSAAESKRKFIDPASDSGSEDVEEAIVTLSAAHWDIASYPARDRIYIFGAIDAQLRRAWDPAIDRGSLVLIVEDANWVPSASFPVPAHLHSYPSPNPSAPSPHLYRTRLLRALLPCLALHVPRLDVTFDHFRLQDAQLGQHVAEAARGVDVDVVGVLLGLGLRGLGLRVVQ</sequence>
<name>A0A9P7FX96_9AGAR</name>